<sequence>MNKYGAKRTYSQLCGRVFDSKVEARRGEELRLLEMGGKLSDLRYQVPFTLCKKPKITITIDFSYHNNGNIVYEDVKGVLTRDSRTKLAWLKEQQEISVILSK</sequence>
<gene>
    <name evidence="1" type="ORF">LCGC14_1119450</name>
</gene>
<evidence type="ECO:0008006" key="2">
    <source>
        <dbReference type="Google" id="ProtNLM"/>
    </source>
</evidence>
<name>A0A0F9MSB2_9ZZZZ</name>
<accession>A0A0F9MSB2</accession>
<dbReference type="InterPro" id="IPR009414">
    <property type="entry name" value="DUF1064"/>
</dbReference>
<comment type="caution">
    <text evidence="1">The sequence shown here is derived from an EMBL/GenBank/DDBJ whole genome shotgun (WGS) entry which is preliminary data.</text>
</comment>
<reference evidence="1" key="1">
    <citation type="journal article" date="2015" name="Nature">
        <title>Complex archaea that bridge the gap between prokaryotes and eukaryotes.</title>
        <authorList>
            <person name="Spang A."/>
            <person name="Saw J.H."/>
            <person name="Jorgensen S.L."/>
            <person name="Zaremba-Niedzwiedzka K."/>
            <person name="Martijn J."/>
            <person name="Lind A.E."/>
            <person name="van Eijk R."/>
            <person name="Schleper C."/>
            <person name="Guy L."/>
            <person name="Ettema T.J."/>
        </authorList>
    </citation>
    <scope>NUCLEOTIDE SEQUENCE</scope>
</reference>
<evidence type="ECO:0000313" key="1">
    <source>
        <dbReference type="EMBL" id="KKN02267.1"/>
    </source>
</evidence>
<proteinExistence type="predicted"/>
<dbReference type="EMBL" id="LAZR01005168">
    <property type="protein sequence ID" value="KKN02267.1"/>
    <property type="molecule type" value="Genomic_DNA"/>
</dbReference>
<protein>
    <recommendedName>
        <fullName evidence="2">DUF1064 domain-containing protein</fullName>
    </recommendedName>
</protein>
<dbReference type="Pfam" id="PF06356">
    <property type="entry name" value="DUF1064"/>
    <property type="match status" value="1"/>
</dbReference>
<organism evidence="1">
    <name type="scientific">marine sediment metagenome</name>
    <dbReference type="NCBI Taxonomy" id="412755"/>
    <lineage>
        <taxon>unclassified sequences</taxon>
        <taxon>metagenomes</taxon>
        <taxon>ecological metagenomes</taxon>
    </lineage>
</organism>
<dbReference type="AlphaFoldDB" id="A0A0F9MSB2"/>